<feature type="compositionally biased region" description="Low complexity" evidence="1">
    <location>
        <begin position="108"/>
        <end position="129"/>
    </location>
</feature>
<keyword evidence="3" id="KW-1185">Reference proteome</keyword>
<feature type="compositionally biased region" description="Basic and acidic residues" evidence="1">
    <location>
        <begin position="40"/>
        <end position="52"/>
    </location>
</feature>
<evidence type="ECO:0000313" key="2">
    <source>
        <dbReference type="EMBL" id="MFH7595368.1"/>
    </source>
</evidence>
<feature type="region of interest" description="Disordered" evidence="1">
    <location>
        <begin position="1"/>
        <end position="52"/>
    </location>
</feature>
<evidence type="ECO:0000256" key="1">
    <source>
        <dbReference type="SAM" id="MobiDB-lite"/>
    </source>
</evidence>
<accession>A0ABW7PAI9</accession>
<gene>
    <name evidence="2" type="ORF">WDV06_09720</name>
</gene>
<proteinExistence type="predicted"/>
<organism evidence="2 3">
    <name type="scientific">Streptomyces racemochromogenes</name>
    <dbReference type="NCBI Taxonomy" id="67353"/>
    <lineage>
        <taxon>Bacteria</taxon>
        <taxon>Bacillati</taxon>
        <taxon>Actinomycetota</taxon>
        <taxon>Actinomycetes</taxon>
        <taxon>Kitasatosporales</taxon>
        <taxon>Streptomycetaceae</taxon>
        <taxon>Streptomyces</taxon>
    </lineage>
</organism>
<evidence type="ECO:0000313" key="3">
    <source>
        <dbReference type="Proteomes" id="UP001610631"/>
    </source>
</evidence>
<comment type="caution">
    <text evidence="2">The sequence shown here is derived from an EMBL/GenBank/DDBJ whole genome shotgun (WGS) entry which is preliminary data.</text>
</comment>
<reference evidence="2 3" key="1">
    <citation type="submission" date="2024-03" db="EMBL/GenBank/DDBJ databases">
        <title>Whole genome sequencing of Streptomyces racemochromogenes, to identify antimicrobial biosynthetic gene clusters.</title>
        <authorList>
            <person name="Suryawanshi P."/>
            <person name="Krishnaraj P.U."/>
            <person name="Arun Y.P."/>
            <person name="Suryawanshi M.P."/>
            <person name="Rakshit O."/>
        </authorList>
    </citation>
    <scope>NUCLEOTIDE SEQUENCE [LARGE SCALE GENOMIC DNA]</scope>
    <source>
        <strain evidence="2 3">AUDT626</strain>
    </source>
</reference>
<sequence length="143" mass="13452">MSTSGPESPERRVAALEGGGGATDLVARGGLADGPGDGGADVREGLGDADGDADRDALAVADREGDGVALSVGPAGDCDGLPGAAPVTGTDGPGSASVVPSFPESVKSPSASATRPAATTAPAAASSGTARRRFGAGRPAGLL</sequence>
<name>A0ABW7PAI9_9ACTN</name>
<feature type="region of interest" description="Disordered" evidence="1">
    <location>
        <begin position="73"/>
        <end position="143"/>
    </location>
</feature>
<dbReference type="EMBL" id="JBBDHD010000018">
    <property type="protein sequence ID" value="MFH7595368.1"/>
    <property type="molecule type" value="Genomic_DNA"/>
</dbReference>
<protein>
    <submittedName>
        <fullName evidence="2">Uncharacterized protein</fullName>
    </submittedName>
</protein>
<dbReference type="Proteomes" id="UP001610631">
    <property type="component" value="Unassembled WGS sequence"/>
</dbReference>
<dbReference type="RefSeq" id="WP_395509238.1">
    <property type="nucleotide sequence ID" value="NZ_JBBDHD010000018.1"/>
</dbReference>